<protein>
    <submittedName>
        <fullName evidence="2">Uncharacterized protein</fullName>
    </submittedName>
</protein>
<feature type="compositionally biased region" description="Basic residues" evidence="1">
    <location>
        <begin position="150"/>
        <end position="159"/>
    </location>
</feature>
<feature type="region of interest" description="Disordered" evidence="1">
    <location>
        <begin position="1"/>
        <end position="164"/>
    </location>
</feature>
<keyword evidence="3" id="KW-1185">Reference proteome</keyword>
<sequence>MYLSSPEDELTEPETEKPHKVSRGDGERHEEPSKTKAERLYEEAVARGEMYQSRLRKLGKRKERDSHSHTHSHSNSNGVNGITDYDDEGEGEGEYDDAYSESSSISASIRTDSTSPSYLDSHSGRKRARTRHRISGSGSPTRMHTMNGIRKPRPRKRGHGSGATFVTRTDDELARRLRENQALTEHAGHRGVSLVFGGDMLGRRAGGKGVGIPPVSLGLSSSSSFFTSSTSFPSSSTSISCVIFLDVPPIIPPSFLPNPRQHRHLHSPSPHYIQPRLSPPPTRFGYLLNPSSDATAIWVQTKFGVPESGWWRTSASTRHGRRTGWGRYLRDSVGSTSGDE</sequence>
<dbReference type="EMBL" id="ML769479">
    <property type="protein sequence ID" value="KAE9398711.1"/>
    <property type="molecule type" value="Genomic_DNA"/>
</dbReference>
<dbReference type="AlphaFoldDB" id="A0A6A4HM85"/>
<evidence type="ECO:0000313" key="3">
    <source>
        <dbReference type="Proteomes" id="UP000799118"/>
    </source>
</evidence>
<evidence type="ECO:0000313" key="2">
    <source>
        <dbReference type="EMBL" id="KAE9398711.1"/>
    </source>
</evidence>
<gene>
    <name evidence="2" type="ORF">BT96DRAFT_722294</name>
</gene>
<accession>A0A6A4HM85</accession>
<evidence type="ECO:0000256" key="1">
    <source>
        <dbReference type="SAM" id="MobiDB-lite"/>
    </source>
</evidence>
<feature type="compositionally biased region" description="Basic and acidic residues" evidence="1">
    <location>
        <begin position="14"/>
        <end position="46"/>
    </location>
</feature>
<feature type="compositionally biased region" description="Acidic residues" evidence="1">
    <location>
        <begin position="1"/>
        <end position="13"/>
    </location>
</feature>
<name>A0A6A4HM85_9AGAR</name>
<feature type="compositionally biased region" description="Basic residues" evidence="1">
    <location>
        <begin position="124"/>
        <end position="134"/>
    </location>
</feature>
<dbReference type="Proteomes" id="UP000799118">
    <property type="component" value="Unassembled WGS sequence"/>
</dbReference>
<feature type="compositionally biased region" description="Acidic residues" evidence="1">
    <location>
        <begin position="84"/>
        <end position="99"/>
    </location>
</feature>
<reference evidence="2" key="1">
    <citation type="journal article" date="2019" name="Environ. Microbiol.">
        <title>Fungal ecological strategies reflected in gene transcription - a case study of two litter decomposers.</title>
        <authorList>
            <person name="Barbi F."/>
            <person name="Kohler A."/>
            <person name="Barry K."/>
            <person name="Baskaran P."/>
            <person name="Daum C."/>
            <person name="Fauchery L."/>
            <person name="Ihrmark K."/>
            <person name="Kuo A."/>
            <person name="LaButti K."/>
            <person name="Lipzen A."/>
            <person name="Morin E."/>
            <person name="Grigoriev I.V."/>
            <person name="Henrissat B."/>
            <person name="Lindahl B."/>
            <person name="Martin F."/>
        </authorList>
    </citation>
    <scope>NUCLEOTIDE SEQUENCE</scope>
    <source>
        <strain evidence="2">JB14</strain>
    </source>
</reference>
<proteinExistence type="predicted"/>
<feature type="compositionally biased region" description="Low complexity" evidence="1">
    <location>
        <begin position="100"/>
        <end position="115"/>
    </location>
</feature>
<organism evidence="2 3">
    <name type="scientific">Gymnopus androsaceus JB14</name>
    <dbReference type="NCBI Taxonomy" id="1447944"/>
    <lineage>
        <taxon>Eukaryota</taxon>
        <taxon>Fungi</taxon>
        <taxon>Dikarya</taxon>
        <taxon>Basidiomycota</taxon>
        <taxon>Agaricomycotina</taxon>
        <taxon>Agaricomycetes</taxon>
        <taxon>Agaricomycetidae</taxon>
        <taxon>Agaricales</taxon>
        <taxon>Marasmiineae</taxon>
        <taxon>Omphalotaceae</taxon>
        <taxon>Gymnopus</taxon>
    </lineage>
</organism>